<dbReference type="Proteomes" id="UP000284824">
    <property type="component" value="Unassembled WGS sequence"/>
</dbReference>
<dbReference type="Gene3D" id="3.30.750.24">
    <property type="entry name" value="STAS domain"/>
    <property type="match status" value="1"/>
</dbReference>
<dbReference type="EMBL" id="SAUN01000001">
    <property type="protein sequence ID" value="RVX38634.1"/>
    <property type="molecule type" value="Genomic_DNA"/>
</dbReference>
<evidence type="ECO:0000313" key="3">
    <source>
        <dbReference type="Proteomes" id="UP000284824"/>
    </source>
</evidence>
<accession>A0A438LYL6</accession>
<feature type="domain" description="STAS" evidence="1">
    <location>
        <begin position="26"/>
        <end position="123"/>
    </location>
</feature>
<sequence>MSRPKAEADGKPMTTTDQLLYVDHLVRVTCTVMPGPTLIRVVGEIDRTNSTEVLRTLEQARRIDDRLVVDVGGVDFADVTGVRALVAFAERGDAHIRNAPHQMSRLMRLMGLSPFVEPESRWS</sequence>
<evidence type="ECO:0000259" key="1">
    <source>
        <dbReference type="PROSITE" id="PS50801"/>
    </source>
</evidence>
<dbReference type="CDD" id="cd07043">
    <property type="entry name" value="STAS_anti-anti-sigma_factors"/>
    <property type="match status" value="1"/>
</dbReference>
<dbReference type="InterPro" id="IPR036513">
    <property type="entry name" value="STAS_dom_sf"/>
</dbReference>
<dbReference type="AlphaFoldDB" id="A0A438LYL6"/>
<gene>
    <name evidence="2" type="ORF">EDD27_0956</name>
</gene>
<comment type="caution">
    <text evidence="2">The sequence shown here is derived from an EMBL/GenBank/DDBJ whole genome shotgun (WGS) entry which is preliminary data.</text>
</comment>
<keyword evidence="3" id="KW-1185">Reference proteome</keyword>
<name>A0A438LYL6_9ACTN</name>
<reference evidence="2 3" key="1">
    <citation type="submission" date="2019-01" db="EMBL/GenBank/DDBJ databases">
        <title>Sequencing the genomes of 1000 actinobacteria strains.</title>
        <authorList>
            <person name="Klenk H.-P."/>
        </authorList>
    </citation>
    <scope>NUCLEOTIDE SEQUENCE [LARGE SCALE GENOMIC DNA]</scope>
    <source>
        <strain evidence="2 3">DSM 43925</strain>
    </source>
</reference>
<dbReference type="Pfam" id="PF13466">
    <property type="entry name" value="STAS_2"/>
    <property type="match status" value="1"/>
</dbReference>
<dbReference type="RefSeq" id="WP_127931245.1">
    <property type="nucleotide sequence ID" value="NZ_SAUN01000001.1"/>
</dbReference>
<dbReference type="InterPro" id="IPR058548">
    <property type="entry name" value="MlaB-like_STAS"/>
</dbReference>
<dbReference type="SUPFAM" id="SSF52091">
    <property type="entry name" value="SpoIIaa-like"/>
    <property type="match status" value="1"/>
</dbReference>
<proteinExistence type="predicted"/>
<dbReference type="PROSITE" id="PS50801">
    <property type="entry name" value="STAS"/>
    <property type="match status" value="1"/>
</dbReference>
<dbReference type="OrthoDB" id="3543114at2"/>
<protein>
    <submittedName>
        <fullName evidence="2">Anti-anti-sigma factor</fullName>
    </submittedName>
</protein>
<evidence type="ECO:0000313" key="2">
    <source>
        <dbReference type="EMBL" id="RVX38634.1"/>
    </source>
</evidence>
<dbReference type="InterPro" id="IPR002645">
    <property type="entry name" value="STAS_dom"/>
</dbReference>
<organism evidence="2 3">
    <name type="scientific">Nonomuraea polychroma</name>
    <dbReference type="NCBI Taxonomy" id="46176"/>
    <lineage>
        <taxon>Bacteria</taxon>
        <taxon>Bacillati</taxon>
        <taxon>Actinomycetota</taxon>
        <taxon>Actinomycetes</taxon>
        <taxon>Streptosporangiales</taxon>
        <taxon>Streptosporangiaceae</taxon>
        <taxon>Nonomuraea</taxon>
    </lineage>
</organism>